<protein>
    <recommendedName>
        <fullName evidence="3">DUF1318 domain-containing protein</fullName>
    </recommendedName>
</protein>
<name>A0A5S9MV52_9GAMM</name>
<dbReference type="Proteomes" id="UP000434580">
    <property type="component" value="Unassembled WGS sequence"/>
</dbReference>
<dbReference type="EMBL" id="CACSII010000001">
    <property type="protein sequence ID" value="CAA0080754.1"/>
    <property type="molecule type" value="Genomic_DNA"/>
</dbReference>
<dbReference type="AlphaFoldDB" id="A0A5S9MV52"/>
<gene>
    <name evidence="1" type="ORF">DPBNPPHM_00286</name>
</gene>
<proteinExistence type="predicted"/>
<organism evidence="1 2">
    <name type="scientific">BD1-7 clade bacterium</name>
    <dbReference type="NCBI Taxonomy" id="2029982"/>
    <lineage>
        <taxon>Bacteria</taxon>
        <taxon>Pseudomonadati</taxon>
        <taxon>Pseudomonadota</taxon>
        <taxon>Gammaproteobacteria</taxon>
        <taxon>Cellvibrionales</taxon>
        <taxon>Spongiibacteraceae</taxon>
        <taxon>BD1-7 clade</taxon>
    </lineage>
</organism>
<dbReference type="InterPro" id="IPR008309">
    <property type="entry name" value="YdbL"/>
</dbReference>
<evidence type="ECO:0008006" key="3">
    <source>
        <dbReference type="Google" id="ProtNLM"/>
    </source>
</evidence>
<dbReference type="PIRSF" id="PIRSF025560">
    <property type="entry name" value="UCP025560"/>
    <property type="match status" value="1"/>
</dbReference>
<reference evidence="1 2" key="1">
    <citation type="submission" date="2019-11" db="EMBL/GenBank/DDBJ databases">
        <authorList>
            <person name="Holert J."/>
        </authorList>
    </citation>
    <scope>NUCLEOTIDE SEQUENCE [LARGE SCALE GENOMIC DNA]</scope>
    <source>
        <strain evidence="1">BC5_2</strain>
    </source>
</reference>
<sequence>MMKLLNVYRRMVLVVVLFWGGVSVAYALDLDQAKADRLVGETPSGYLKAVKASTEVNALVTSINNKRMAQYKKVAMQNGLTLSQVEKLAGEKAIKRTQSGNYILRDGAWEVK</sequence>
<accession>A0A5S9MV52</accession>
<evidence type="ECO:0000313" key="1">
    <source>
        <dbReference type="EMBL" id="CAA0080754.1"/>
    </source>
</evidence>
<dbReference type="Pfam" id="PF07027">
    <property type="entry name" value="DUF1318"/>
    <property type="match status" value="1"/>
</dbReference>
<evidence type="ECO:0000313" key="2">
    <source>
        <dbReference type="Proteomes" id="UP000434580"/>
    </source>
</evidence>